<dbReference type="HOGENOM" id="CLU_073912_1_0_0"/>
<dbReference type="EMBL" id="CM001022">
    <property type="protein sequence ID" value="EFQ24145.1"/>
    <property type="molecule type" value="Genomic_DNA"/>
</dbReference>
<sequence>MSETHYTLKVAGIERELKKVRVAPGLVIASFVMLGDTELVERCADALLPKMPREELDLLVCLEAKGIPLTHALARRLSLDYVTVRKSVKSYMEDPLVVEVRSITTQAPQTLVLDGVDRRRLRGRRVGVVDDVVSTGGSLKAVEALLSQAEASVVCRVAVLLEEGGYHGEDLLYLEKLPVFPEGR</sequence>
<dbReference type="SUPFAM" id="SSF53271">
    <property type="entry name" value="PRTase-like"/>
    <property type="match status" value="1"/>
</dbReference>
<keyword evidence="3" id="KW-1185">Reference proteome</keyword>
<dbReference type="Pfam" id="PF00156">
    <property type="entry name" value="Pribosyltran"/>
    <property type="match status" value="1"/>
</dbReference>
<dbReference type="Proteomes" id="UP000005096">
    <property type="component" value="Chromosome"/>
</dbReference>
<evidence type="ECO:0000259" key="1">
    <source>
        <dbReference type="Pfam" id="PF00156"/>
    </source>
</evidence>
<dbReference type="OrthoDB" id="4213751at2"/>
<accession>E3CV58</accession>
<gene>
    <name evidence="2" type="ORF">Apau_1727</name>
</gene>
<dbReference type="InterPro" id="IPR029057">
    <property type="entry name" value="PRTase-like"/>
</dbReference>
<organism evidence="2 3">
    <name type="scientific">Aminomonas paucivorans DSM 12260</name>
    <dbReference type="NCBI Taxonomy" id="584708"/>
    <lineage>
        <taxon>Bacteria</taxon>
        <taxon>Thermotogati</taxon>
        <taxon>Synergistota</taxon>
        <taxon>Synergistia</taxon>
        <taxon>Synergistales</taxon>
        <taxon>Synergistaceae</taxon>
        <taxon>Aminomonas</taxon>
    </lineage>
</organism>
<keyword evidence="2" id="KW-0328">Glycosyltransferase</keyword>
<dbReference type="RefSeq" id="WP_006301366.1">
    <property type="nucleotide sequence ID" value="NZ_CM001022.1"/>
</dbReference>
<dbReference type="InterPro" id="IPR000836">
    <property type="entry name" value="PRTase_dom"/>
</dbReference>
<evidence type="ECO:0000313" key="3">
    <source>
        <dbReference type="Proteomes" id="UP000005096"/>
    </source>
</evidence>
<dbReference type="CDD" id="cd06223">
    <property type="entry name" value="PRTases_typeI"/>
    <property type="match status" value="1"/>
</dbReference>
<dbReference type="PaxDb" id="584708-Apau_1727"/>
<evidence type="ECO:0000313" key="2">
    <source>
        <dbReference type="EMBL" id="EFQ24145.1"/>
    </source>
</evidence>
<dbReference type="PANTHER" id="PTHR43218">
    <property type="entry name" value="PHOSPHORIBOSYLTRANSFERASE-RELATED"/>
    <property type="match status" value="1"/>
</dbReference>
<feature type="domain" description="Phosphoribosyltransferase" evidence="1">
    <location>
        <begin position="55"/>
        <end position="166"/>
    </location>
</feature>
<dbReference type="eggNOG" id="COG0503">
    <property type="taxonomic scope" value="Bacteria"/>
</dbReference>
<dbReference type="Gene3D" id="3.40.50.2020">
    <property type="match status" value="1"/>
</dbReference>
<dbReference type="NCBIfam" id="NF005592">
    <property type="entry name" value="PRK07322.1"/>
    <property type="match status" value="1"/>
</dbReference>
<keyword evidence="2" id="KW-0808">Transferase</keyword>
<dbReference type="AlphaFoldDB" id="E3CV58"/>
<protein>
    <submittedName>
        <fullName evidence="2">Phosphoribosyltransferase</fullName>
    </submittedName>
</protein>
<proteinExistence type="predicted"/>
<dbReference type="STRING" id="584708.Apau_1727"/>
<reference evidence="2 3" key="1">
    <citation type="journal article" date="2010" name="Stand. Genomic Sci.">
        <title>Non-contiguous finished genome sequence of Aminomonas paucivorans type strain (GLU-3).</title>
        <authorList>
            <person name="Pitluck S."/>
            <person name="Yasawong M."/>
            <person name="Held B."/>
            <person name="Lapidus A."/>
            <person name="Nolan M."/>
            <person name="Copeland A."/>
            <person name="Lucas S."/>
            <person name="Del Rio T.G."/>
            <person name="Tice H."/>
            <person name="Cheng J.F."/>
            <person name="Chertkov O."/>
            <person name="Goodwin L."/>
            <person name="Tapia R."/>
            <person name="Han C."/>
            <person name="Liolios K."/>
            <person name="Ivanova N."/>
            <person name="Mavromatis K."/>
            <person name="Ovchinnikova G."/>
            <person name="Pati A."/>
            <person name="Chen A."/>
            <person name="Palaniappan K."/>
            <person name="Land M."/>
            <person name="Hauser L."/>
            <person name="Chang Y.J."/>
            <person name="Jeffries C.D."/>
            <person name="Pukall R."/>
            <person name="Spring S."/>
            <person name="Rohde M."/>
            <person name="Sikorski J."/>
            <person name="Goker M."/>
            <person name="Woyke T."/>
            <person name="Bristow J."/>
            <person name="Eisen J.A."/>
            <person name="Markowitz V."/>
            <person name="Hugenholtz P."/>
            <person name="Kyrpides N.C."/>
            <person name="Klenk H.P."/>
        </authorList>
    </citation>
    <scope>NUCLEOTIDE SEQUENCE [LARGE SCALE GENOMIC DNA]</scope>
    <source>
        <strain evidence="2 3">DSM 12260</strain>
    </source>
</reference>
<dbReference type="GO" id="GO:0016757">
    <property type="term" value="F:glycosyltransferase activity"/>
    <property type="evidence" value="ECO:0007669"/>
    <property type="project" value="UniProtKB-KW"/>
</dbReference>
<name>E3CV58_9BACT</name>
<dbReference type="PANTHER" id="PTHR43218:SF1">
    <property type="entry name" value="PHOSPHORIBOSYLTRANSFERASE"/>
    <property type="match status" value="1"/>
</dbReference>